<dbReference type="NCBIfam" id="NF033533">
    <property type="entry name" value="lone7_assoc_B"/>
    <property type="match status" value="1"/>
</dbReference>
<sequence length="147" mass="15811">MPDLTHLDAGTLQAFLDHDVAGFSEELRKIRRDNESAPALKSMLDGITTTESLQQNPFLAIGLMATSEVVGGSGLVTTVTDQAKSIDDVLEFQQQLFNDFDSNMQETIDTLLKTQGSSLEAIEGQQLLDAFGEVEDTLSNAGDTGSD</sequence>
<dbReference type="Proteomes" id="UP000442707">
    <property type="component" value="Unassembled WGS sequence"/>
</dbReference>
<keyword evidence="2" id="KW-1185">Reference proteome</keyword>
<protein>
    <submittedName>
        <fullName evidence="1">Type VII secretion system-associated protein</fullName>
    </submittedName>
</protein>
<reference evidence="1 2" key="1">
    <citation type="submission" date="2019-09" db="EMBL/GenBank/DDBJ databases">
        <title>Screening of Novel Bioactive Compounds from Soil-Associated.</title>
        <authorList>
            <person name="Zhao S."/>
        </authorList>
    </citation>
    <scope>NUCLEOTIDE SEQUENCE [LARGE SCALE GENOMIC DNA]</scope>
    <source>
        <strain evidence="1 2">HIT-DPA4</strain>
    </source>
</reference>
<name>A0A6H9USD6_9ACTN</name>
<gene>
    <name evidence="1" type="ORF">F7R91_34550</name>
</gene>
<dbReference type="AlphaFoldDB" id="A0A6H9USD6"/>
<organism evidence="1 2">
    <name type="scientific">Streptomyces luteolifulvus</name>
    <dbReference type="NCBI Taxonomy" id="2615112"/>
    <lineage>
        <taxon>Bacteria</taxon>
        <taxon>Bacillati</taxon>
        <taxon>Actinomycetota</taxon>
        <taxon>Actinomycetes</taxon>
        <taxon>Kitasatosporales</taxon>
        <taxon>Streptomycetaceae</taxon>
        <taxon>Streptomyces</taxon>
    </lineage>
</organism>
<dbReference type="EMBL" id="VZRB01000037">
    <property type="protein sequence ID" value="KAB1140859.1"/>
    <property type="molecule type" value="Genomic_DNA"/>
</dbReference>
<evidence type="ECO:0000313" key="2">
    <source>
        <dbReference type="Proteomes" id="UP000442707"/>
    </source>
</evidence>
<proteinExistence type="predicted"/>
<dbReference type="InterPro" id="IPR049801">
    <property type="entry name" value="T7SS_assoc-like"/>
</dbReference>
<evidence type="ECO:0000313" key="1">
    <source>
        <dbReference type="EMBL" id="KAB1140859.1"/>
    </source>
</evidence>
<comment type="caution">
    <text evidence="1">The sequence shown here is derived from an EMBL/GenBank/DDBJ whole genome shotgun (WGS) entry which is preliminary data.</text>
</comment>
<accession>A0A6H9USD6</accession>
<dbReference type="RefSeq" id="WP_150956269.1">
    <property type="nucleotide sequence ID" value="NZ_VZRB01000037.1"/>
</dbReference>